<dbReference type="GO" id="GO:0009231">
    <property type="term" value="P:riboflavin biosynthetic process"/>
    <property type="evidence" value="ECO:0007669"/>
    <property type="project" value="InterPro"/>
</dbReference>
<dbReference type="Gene3D" id="3.40.430.10">
    <property type="entry name" value="Dihydrofolate Reductase, subunit A"/>
    <property type="match status" value="1"/>
</dbReference>
<gene>
    <name evidence="2" type="ORF">GB882_16860</name>
</gene>
<dbReference type="OrthoDB" id="7342392at2"/>
<proteinExistence type="predicted"/>
<organism evidence="2 3">
    <name type="scientific">Georgenia ruanii</name>
    <dbReference type="NCBI Taxonomy" id="348442"/>
    <lineage>
        <taxon>Bacteria</taxon>
        <taxon>Bacillati</taxon>
        <taxon>Actinomycetota</taxon>
        <taxon>Actinomycetes</taxon>
        <taxon>Micrococcales</taxon>
        <taxon>Bogoriellaceae</taxon>
        <taxon>Georgenia</taxon>
    </lineage>
</organism>
<dbReference type="PANTHER" id="PTHR38011:SF2">
    <property type="entry name" value="BIFUNCTIONAL DEAMINASE-REDUCTASE DOMAIN PROTEIN"/>
    <property type="match status" value="1"/>
</dbReference>
<dbReference type="RefSeq" id="WP_152233146.1">
    <property type="nucleotide sequence ID" value="NZ_BAAAOT010000029.1"/>
</dbReference>
<evidence type="ECO:0000313" key="3">
    <source>
        <dbReference type="Proteomes" id="UP000429644"/>
    </source>
</evidence>
<dbReference type="GO" id="GO:0008703">
    <property type="term" value="F:5-amino-6-(5-phosphoribosylamino)uracil reductase activity"/>
    <property type="evidence" value="ECO:0007669"/>
    <property type="project" value="InterPro"/>
</dbReference>
<accession>A0A7J9V0D4</accession>
<dbReference type="Proteomes" id="UP000429644">
    <property type="component" value="Unassembled WGS sequence"/>
</dbReference>
<dbReference type="EMBL" id="WHPD01003629">
    <property type="protein sequence ID" value="MPV90347.1"/>
    <property type="molecule type" value="Genomic_DNA"/>
</dbReference>
<protein>
    <submittedName>
        <fullName evidence="2">Dihydrofolate reductase</fullName>
    </submittedName>
</protein>
<feature type="domain" description="Bacterial bifunctional deaminase-reductase C-terminal" evidence="1">
    <location>
        <begin position="2"/>
        <end position="186"/>
    </location>
</feature>
<reference evidence="2 3" key="1">
    <citation type="submission" date="2019-10" db="EMBL/GenBank/DDBJ databases">
        <title>Georgenia wutianyii sp. nov. and Georgenia yuyongxinii sp. nov. isolated from plateau pika (Ochotona curzoniae) in the Qinghai-Tibet plateau of China.</title>
        <authorList>
            <person name="Tian Z."/>
        </authorList>
    </citation>
    <scope>NUCLEOTIDE SEQUENCE [LARGE SCALE GENOMIC DNA]</scope>
    <source>
        <strain evidence="2 3">JCM 15130</strain>
    </source>
</reference>
<dbReference type="PANTHER" id="PTHR38011">
    <property type="entry name" value="DIHYDROFOLATE REDUCTASE FAMILY PROTEIN (AFU_ORTHOLOGUE AFUA_8G06820)"/>
    <property type="match status" value="1"/>
</dbReference>
<comment type="caution">
    <text evidence="2">The sequence shown here is derived from an EMBL/GenBank/DDBJ whole genome shotgun (WGS) entry which is preliminary data.</text>
</comment>
<dbReference type="SUPFAM" id="SSF53597">
    <property type="entry name" value="Dihydrofolate reductase-like"/>
    <property type="match status" value="1"/>
</dbReference>
<sequence length="216" mass="23428">MRKLVMTAFVSLDGVMQAPGGPEEDPSGGFPYGGWQFPFNDDEMGEIVVEVSRRAGGFLLGRRTYDIFAGYWPQVTDPNDPIASGLNTLPKYVVSTTLLDPAWHNTTVIGENVPEAVRALKAEDGGDILIWGSSQLLRTLLAHDLVDEFLLGIYPVVLGRGKRLFAEGAPARTLRLTQSRRTSSGAMFNTYEPVGEVKTGEFGVDEHGRESAAPSA</sequence>
<evidence type="ECO:0000259" key="1">
    <source>
        <dbReference type="Pfam" id="PF01872"/>
    </source>
</evidence>
<name>A0A7J9V0D4_9MICO</name>
<dbReference type="InterPro" id="IPR050765">
    <property type="entry name" value="Riboflavin_Biosynth_HTPR"/>
</dbReference>
<dbReference type="InterPro" id="IPR024072">
    <property type="entry name" value="DHFR-like_dom_sf"/>
</dbReference>
<dbReference type="AlphaFoldDB" id="A0A7J9V0D4"/>
<dbReference type="Pfam" id="PF01872">
    <property type="entry name" value="RibD_C"/>
    <property type="match status" value="1"/>
</dbReference>
<keyword evidence="3" id="KW-1185">Reference proteome</keyword>
<evidence type="ECO:0000313" key="2">
    <source>
        <dbReference type="EMBL" id="MPV90347.1"/>
    </source>
</evidence>
<dbReference type="InterPro" id="IPR002734">
    <property type="entry name" value="RibDG_C"/>
</dbReference>